<evidence type="ECO:0000313" key="9">
    <source>
        <dbReference type="EnsemblPlants" id="KQK03088"/>
    </source>
</evidence>
<keyword evidence="3" id="KW-0238">DNA-binding</keyword>
<dbReference type="Pfam" id="PF03106">
    <property type="entry name" value="WRKY"/>
    <property type="match status" value="1"/>
</dbReference>
<dbReference type="STRING" id="15368.I1HCS9"/>
<sequence length="532" mass="55317">MDVAVERPLPSPVKEEKKAESMERGSAPPIVFESFPTSTTQRDPITNKQEEEGDNTKLEATKAEMGSVREENERLKTLLSQIVRDYQSLHTHFLAAVKPKSSQPQPQAAAIGNLLQLPAAPVPTAAAAEDLVSLSLGRSRPDAGAGRIKAAARHERSASSSSGTDTDRDDRLSLGLSSRRSNDDDDKKATLLNLSSGSSSADADADAVQAAAAACPPAATAKARKSPGAGDGGGGADDDVLQQQAKKARVSVRVKCDTPTMNDGCQWRKYGQKISKGNPCPRAYYRCTVAPSCPVRKQVQRCADDMSILITTYEGAHTHPLPPAAAAMASTTSAAASMLLAGPSTSASAAHLLGPFAAHQAGLLGPAATSISTVASCPTVTLDLTAPPHSSLMHQQQHHPSSSPYAAAYESSKAMLPAWSSGAGYLQAAYGGGSYYGKNSNSISSMSMLPAAAMQQFGLGMERPAAEQMYQLPTYLLRTTSGAQQQQAAAAPAVTDTIAKAITADPSFQSVLAAAITSYMGRGAGAAAQQHK</sequence>
<feature type="region of interest" description="Disordered" evidence="6">
    <location>
        <begin position="216"/>
        <end position="246"/>
    </location>
</feature>
<dbReference type="AlphaFoldDB" id="I1HCS9"/>
<dbReference type="InterPro" id="IPR036576">
    <property type="entry name" value="WRKY_dom_sf"/>
</dbReference>
<feature type="compositionally biased region" description="Basic and acidic residues" evidence="6">
    <location>
        <begin position="48"/>
        <end position="70"/>
    </location>
</feature>
<dbReference type="PROSITE" id="PS50811">
    <property type="entry name" value="WRKY"/>
    <property type="match status" value="1"/>
</dbReference>
<dbReference type="InterPro" id="IPR003657">
    <property type="entry name" value="WRKY_dom"/>
</dbReference>
<dbReference type="OMA" id="NGYLAYS"/>
<dbReference type="InterPro" id="IPR044810">
    <property type="entry name" value="WRKY_plant"/>
</dbReference>
<dbReference type="GeneID" id="100831824"/>
<dbReference type="GO" id="GO:0005634">
    <property type="term" value="C:nucleus"/>
    <property type="evidence" value="ECO:0007669"/>
    <property type="project" value="UniProtKB-SubCell"/>
</dbReference>
<name>I1HCS9_BRADI</name>
<keyword evidence="4" id="KW-0804">Transcription</keyword>
<feature type="region of interest" description="Disordered" evidence="6">
    <location>
        <begin position="1"/>
        <end position="70"/>
    </location>
</feature>
<keyword evidence="5" id="KW-0539">Nucleus</keyword>
<gene>
    <name evidence="9" type="primary">LOC100831824</name>
    <name evidence="8" type="ORF">BRADI_2g05500v3</name>
</gene>
<evidence type="ECO:0000256" key="4">
    <source>
        <dbReference type="ARBA" id="ARBA00023163"/>
    </source>
</evidence>
<dbReference type="PANTHER" id="PTHR31429">
    <property type="entry name" value="WRKY TRANSCRIPTION FACTOR 36-RELATED"/>
    <property type="match status" value="1"/>
</dbReference>
<dbReference type="Proteomes" id="UP000008810">
    <property type="component" value="Chromosome 2"/>
</dbReference>
<dbReference type="FunCoup" id="I1HCS9">
    <property type="interactions" value="790"/>
</dbReference>
<dbReference type="EnsemblPlants" id="KQK03088">
    <property type="protein sequence ID" value="KQK03088"/>
    <property type="gene ID" value="BRADI_2g05500v3"/>
</dbReference>
<reference evidence="8" key="2">
    <citation type="submission" date="2017-06" db="EMBL/GenBank/DDBJ databases">
        <title>WGS assembly of Brachypodium distachyon.</title>
        <authorList>
            <consortium name="The International Brachypodium Initiative"/>
            <person name="Lucas S."/>
            <person name="Harmon-Smith M."/>
            <person name="Lail K."/>
            <person name="Tice H."/>
            <person name="Grimwood J."/>
            <person name="Bruce D."/>
            <person name="Barry K."/>
            <person name="Shu S."/>
            <person name="Lindquist E."/>
            <person name="Wang M."/>
            <person name="Pitluck S."/>
            <person name="Vogel J.P."/>
            <person name="Garvin D.F."/>
            <person name="Mockler T.C."/>
            <person name="Schmutz J."/>
            <person name="Rokhsar D."/>
            <person name="Bevan M.W."/>
        </authorList>
    </citation>
    <scope>NUCLEOTIDE SEQUENCE</scope>
    <source>
        <strain evidence="8">Bd21</strain>
    </source>
</reference>
<dbReference type="Gene3D" id="2.20.25.80">
    <property type="entry name" value="WRKY domain"/>
    <property type="match status" value="1"/>
</dbReference>
<feature type="compositionally biased region" description="Polar residues" evidence="6">
    <location>
        <begin position="35"/>
        <end position="47"/>
    </location>
</feature>
<dbReference type="KEGG" id="bdi:100831824"/>
<accession>I1HCS9</accession>
<dbReference type="PANTHER" id="PTHR31429:SF65">
    <property type="entry name" value="OS01G0185900 PROTEIN"/>
    <property type="match status" value="1"/>
</dbReference>
<protein>
    <recommendedName>
        <fullName evidence="7">WRKY domain-containing protein</fullName>
    </recommendedName>
</protein>
<feature type="region of interest" description="Disordered" evidence="6">
    <location>
        <begin position="137"/>
        <end position="188"/>
    </location>
</feature>
<dbReference type="SUPFAM" id="SSF118290">
    <property type="entry name" value="WRKY DNA-binding domain"/>
    <property type="match status" value="1"/>
</dbReference>
<evidence type="ECO:0000256" key="6">
    <source>
        <dbReference type="SAM" id="MobiDB-lite"/>
    </source>
</evidence>
<dbReference type="RefSeq" id="XP_003565443.1">
    <property type="nucleotide sequence ID" value="XM_003565395.3"/>
</dbReference>
<dbReference type="OrthoDB" id="1686353at2759"/>
<keyword evidence="10" id="KW-1185">Reference proteome</keyword>
<dbReference type="GO" id="GO:0003700">
    <property type="term" value="F:DNA-binding transcription factor activity"/>
    <property type="evidence" value="ECO:0007669"/>
    <property type="project" value="InterPro"/>
</dbReference>
<evidence type="ECO:0000259" key="7">
    <source>
        <dbReference type="PROSITE" id="PS50811"/>
    </source>
</evidence>
<dbReference type="SMART" id="SM00774">
    <property type="entry name" value="WRKY"/>
    <property type="match status" value="1"/>
</dbReference>
<evidence type="ECO:0000256" key="3">
    <source>
        <dbReference type="ARBA" id="ARBA00023125"/>
    </source>
</evidence>
<dbReference type="Gramene" id="KQK03088">
    <property type="protein sequence ID" value="KQK03088"/>
    <property type="gene ID" value="BRADI_2g05500v3"/>
</dbReference>
<evidence type="ECO:0000256" key="5">
    <source>
        <dbReference type="ARBA" id="ARBA00023242"/>
    </source>
</evidence>
<dbReference type="FunFam" id="2.20.25.80:FF:000002">
    <property type="entry name" value="probable WRKY transcription factor 31"/>
    <property type="match status" value="1"/>
</dbReference>
<dbReference type="EMBL" id="CM000881">
    <property type="protein sequence ID" value="KQK03088.1"/>
    <property type="molecule type" value="Genomic_DNA"/>
</dbReference>
<feature type="domain" description="WRKY" evidence="7">
    <location>
        <begin position="256"/>
        <end position="322"/>
    </location>
</feature>
<proteinExistence type="predicted"/>
<reference evidence="9" key="3">
    <citation type="submission" date="2018-08" db="UniProtKB">
        <authorList>
            <consortium name="EnsemblPlants"/>
        </authorList>
    </citation>
    <scope>IDENTIFICATION</scope>
    <source>
        <strain evidence="9">cv. Bd21</strain>
    </source>
</reference>
<comment type="subcellular location">
    <subcellularLocation>
        <location evidence="1">Nucleus</location>
    </subcellularLocation>
</comment>
<keyword evidence="2" id="KW-0805">Transcription regulation</keyword>
<dbReference type="GO" id="GO:0043565">
    <property type="term" value="F:sequence-specific DNA binding"/>
    <property type="evidence" value="ECO:0007669"/>
    <property type="project" value="InterPro"/>
</dbReference>
<evidence type="ECO:0000313" key="8">
    <source>
        <dbReference type="EMBL" id="KQK03088.1"/>
    </source>
</evidence>
<evidence type="ECO:0000313" key="10">
    <source>
        <dbReference type="Proteomes" id="UP000008810"/>
    </source>
</evidence>
<evidence type="ECO:0000256" key="1">
    <source>
        <dbReference type="ARBA" id="ARBA00004123"/>
    </source>
</evidence>
<organism evidence="8">
    <name type="scientific">Brachypodium distachyon</name>
    <name type="common">Purple false brome</name>
    <name type="synonym">Trachynia distachya</name>
    <dbReference type="NCBI Taxonomy" id="15368"/>
    <lineage>
        <taxon>Eukaryota</taxon>
        <taxon>Viridiplantae</taxon>
        <taxon>Streptophyta</taxon>
        <taxon>Embryophyta</taxon>
        <taxon>Tracheophyta</taxon>
        <taxon>Spermatophyta</taxon>
        <taxon>Magnoliopsida</taxon>
        <taxon>Liliopsida</taxon>
        <taxon>Poales</taxon>
        <taxon>Poaceae</taxon>
        <taxon>BOP clade</taxon>
        <taxon>Pooideae</taxon>
        <taxon>Stipodae</taxon>
        <taxon>Brachypodieae</taxon>
        <taxon>Brachypodium</taxon>
    </lineage>
</organism>
<dbReference type="eggNOG" id="ENOG502QVE0">
    <property type="taxonomic scope" value="Eukaryota"/>
</dbReference>
<reference evidence="8 9" key="1">
    <citation type="journal article" date="2010" name="Nature">
        <title>Genome sequencing and analysis of the model grass Brachypodium distachyon.</title>
        <authorList>
            <consortium name="International Brachypodium Initiative"/>
        </authorList>
    </citation>
    <scope>NUCLEOTIDE SEQUENCE [LARGE SCALE GENOMIC DNA]</scope>
    <source>
        <strain evidence="8 9">Bd21</strain>
    </source>
</reference>
<evidence type="ECO:0000256" key="2">
    <source>
        <dbReference type="ARBA" id="ARBA00023015"/>
    </source>
</evidence>
<feature type="compositionally biased region" description="Basic and acidic residues" evidence="6">
    <location>
        <begin position="13"/>
        <end position="23"/>
    </location>
</feature>
<dbReference type="HOGENOM" id="CLU_021824_2_0_1"/>